<dbReference type="SMART" id="SM00220">
    <property type="entry name" value="S_TKc"/>
    <property type="match status" value="1"/>
</dbReference>
<keyword evidence="1" id="KW-0808">Transferase</keyword>
<dbReference type="STRING" id="933852.A0A0C2W8C1"/>
<name>A0A0C2W8C1_SERVB</name>
<organism evidence="6 7">
    <name type="scientific">Serendipita vermifera MAFF 305830</name>
    <dbReference type="NCBI Taxonomy" id="933852"/>
    <lineage>
        <taxon>Eukaryota</taxon>
        <taxon>Fungi</taxon>
        <taxon>Dikarya</taxon>
        <taxon>Basidiomycota</taxon>
        <taxon>Agaricomycotina</taxon>
        <taxon>Agaricomycetes</taxon>
        <taxon>Sebacinales</taxon>
        <taxon>Serendipitaceae</taxon>
        <taxon>Serendipita</taxon>
    </lineage>
</organism>
<dbReference type="PANTHER" id="PTHR44329">
    <property type="entry name" value="SERINE/THREONINE-PROTEIN KINASE TNNI3K-RELATED"/>
    <property type="match status" value="1"/>
</dbReference>
<dbReference type="GO" id="GO:0004674">
    <property type="term" value="F:protein serine/threonine kinase activity"/>
    <property type="evidence" value="ECO:0007669"/>
    <property type="project" value="TreeGrafter"/>
</dbReference>
<dbReference type="GO" id="GO:0005524">
    <property type="term" value="F:ATP binding"/>
    <property type="evidence" value="ECO:0007669"/>
    <property type="project" value="UniProtKB-KW"/>
</dbReference>
<dbReference type="InterPro" id="IPR000719">
    <property type="entry name" value="Prot_kinase_dom"/>
</dbReference>
<proteinExistence type="predicted"/>
<accession>A0A0C2W8C1</accession>
<evidence type="ECO:0000256" key="4">
    <source>
        <dbReference type="ARBA" id="ARBA00022840"/>
    </source>
</evidence>
<keyword evidence="7" id="KW-1185">Reference proteome</keyword>
<dbReference type="InterPro" id="IPR008271">
    <property type="entry name" value="Ser/Thr_kinase_AS"/>
</dbReference>
<protein>
    <recommendedName>
        <fullName evidence="5">Protein kinase domain-containing protein</fullName>
    </recommendedName>
</protein>
<evidence type="ECO:0000313" key="7">
    <source>
        <dbReference type="Proteomes" id="UP000054097"/>
    </source>
</evidence>
<evidence type="ECO:0000313" key="6">
    <source>
        <dbReference type="EMBL" id="KIM22653.1"/>
    </source>
</evidence>
<dbReference type="AlphaFoldDB" id="A0A0C2W8C1"/>
<reference evidence="6 7" key="1">
    <citation type="submission" date="2014-04" db="EMBL/GenBank/DDBJ databases">
        <authorList>
            <consortium name="DOE Joint Genome Institute"/>
            <person name="Kuo A."/>
            <person name="Zuccaro A."/>
            <person name="Kohler A."/>
            <person name="Nagy L.G."/>
            <person name="Floudas D."/>
            <person name="Copeland A."/>
            <person name="Barry K.W."/>
            <person name="Cichocki N."/>
            <person name="Veneault-Fourrey C."/>
            <person name="LaButti K."/>
            <person name="Lindquist E.A."/>
            <person name="Lipzen A."/>
            <person name="Lundell T."/>
            <person name="Morin E."/>
            <person name="Murat C."/>
            <person name="Sun H."/>
            <person name="Tunlid A."/>
            <person name="Henrissat B."/>
            <person name="Grigoriev I.V."/>
            <person name="Hibbett D.S."/>
            <person name="Martin F."/>
            <person name="Nordberg H.P."/>
            <person name="Cantor M.N."/>
            <person name="Hua S.X."/>
        </authorList>
    </citation>
    <scope>NUCLEOTIDE SEQUENCE [LARGE SCALE GENOMIC DNA]</scope>
    <source>
        <strain evidence="6 7">MAFF 305830</strain>
    </source>
</reference>
<dbReference type="OrthoDB" id="4062651at2759"/>
<evidence type="ECO:0000256" key="3">
    <source>
        <dbReference type="ARBA" id="ARBA00022777"/>
    </source>
</evidence>
<dbReference type="HOGENOM" id="CLU_577665_0_0_1"/>
<dbReference type="PANTHER" id="PTHR44329:SF288">
    <property type="entry name" value="MITOGEN-ACTIVATED PROTEIN KINASE KINASE KINASE 20"/>
    <property type="match status" value="1"/>
</dbReference>
<feature type="domain" description="Protein kinase" evidence="5">
    <location>
        <begin position="184"/>
        <end position="460"/>
    </location>
</feature>
<keyword evidence="4" id="KW-0067">ATP-binding</keyword>
<gene>
    <name evidence="6" type="ORF">M408DRAFT_282468</name>
</gene>
<dbReference type="SUPFAM" id="SSF56112">
    <property type="entry name" value="Protein kinase-like (PK-like)"/>
    <property type="match status" value="1"/>
</dbReference>
<dbReference type="InterPro" id="IPR011009">
    <property type="entry name" value="Kinase-like_dom_sf"/>
</dbReference>
<evidence type="ECO:0000256" key="2">
    <source>
        <dbReference type="ARBA" id="ARBA00022741"/>
    </source>
</evidence>
<dbReference type="Gene3D" id="1.10.510.10">
    <property type="entry name" value="Transferase(Phosphotransferase) domain 1"/>
    <property type="match status" value="1"/>
</dbReference>
<dbReference type="PROSITE" id="PS50011">
    <property type="entry name" value="PROTEIN_KINASE_DOM"/>
    <property type="match status" value="1"/>
</dbReference>
<reference evidence="7" key="2">
    <citation type="submission" date="2015-01" db="EMBL/GenBank/DDBJ databases">
        <title>Evolutionary Origins and Diversification of the Mycorrhizal Mutualists.</title>
        <authorList>
            <consortium name="DOE Joint Genome Institute"/>
            <consortium name="Mycorrhizal Genomics Consortium"/>
            <person name="Kohler A."/>
            <person name="Kuo A."/>
            <person name="Nagy L.G."/>
            <person name="Floudas D."/>
            <person name="Copeland A."/>
            <person name="Barry K.W."/>
            <person name="Cichocki N."/>
            <person name="Veneault-Fourrey C."/>
            <person name="LaButti K."/>
            <person name="Lindquist E.A."/>
            <person name="Lipzen A."/>
            <person name="Lundell T."/>
            <person name="Morin E."/>
            <person name="Murat C."/>
            <person name="Riley R."/>
            <person name="Ohm R."/>
            <person name="Sun H."/>
            <person name="Tunlid A."/>
            <person name="Henrissat B."/>
            <person name="Grigoriev I.V."/>
            <person name="Hibbett D.S."/>
            <person name="Martin F."/>
        </authorList>
    </citation>
    <scope>NUCLEOTIDE SEQUENCE [LARGE SCALE GENOMIC DNA]</scope>
    <source>
        <strain evidence="7">MAFF 305830</strain>
    </source>
</reference>
<sequence length="473" mass="53355">MPSQIERLEKIKRTLEDHWAMVRDAQTWPGYRQGQAPPEAVVDQASSSIKGYLMQVELILEELWSLGGSSEETGPTVVQASYVISEEDVARYSEDLNSSFQWLERLLLYMKSDAQMRSTEADLFKAIEEQTAAMQSFSIKESSGTVTLTAWPWVDENSEARFPSSRPSRAQLVEPQDLSDAISHKSTLPKYAGPYSLVYTGEYEGTTVAIKVLQSPGVTTHAMRRKARRERLVWASLNHPNILPLYGYAEDDERFGQFGALISPWYRYGDATSFIRDYGNVMDATIRIKLWEDVVAGVWYLHSQSPSIIHGDLKPENVLIDEEGRARLSDFGLVRLFSDQEDNDGDMNTTSPHTGTTRYLAYELVAGEDVLLPTTSSDIWALACVGLVIIFNQLPYGNRRSTRSNLIVRDICDRVLPAQRPLPSARQSIAPEQVVWDLLERCWDLDPSARLTSHQLADYLSGRSNMFQVGRVT</sequence>
<dbReference type="PROSITE" id="PS00108">
    <property type="entry name" value="PROTEIN_KINASE_ST"/>
    <property type="match status" value="1"/>
</dbReference>
<keyword evidence="3" id="KW-0418">Kinase</keyword>
<dbReference type="Proteomes" id="UP000054097">
    <property type="component" value="Unassembled WGS sequence"/>
</dbReference>
<keyword evidence="2" id="KW-0547">Nucleotide-binding</keyword>
<evidence type="ECO:0000256" key="1">
    <source>
        <dbReference type="ARBA" id="ARBA00022679"/>
    </source>
</evidence>
<evidence type="ECO:0000259" key="5">
    <source>
        <dbReference type="PROSITE" id="PS50011"/>
    </source>
</evidence>
<dbReference type="InterPro" id="IPR051681">
    <property type="entry name" value="Ser/Thr_Kinases-Pseudokinases"/>
</dbReference>
<dbReference type="Pfam" id="PF00069">
    <property type="entry name" value="Pkinase"/>
    <property type="match status" value="1"/>
</dbReference>
<dbReference type="EMBL" id="KN824351">
    <property type="protein sequence ID" value="KIM22653.1"/>
    <property type="molecule type" value="Genomic_DNA"/>
</dbReference>